<sequence>MTDNTAVIDDLGPVPDLRGKALTVRGAVDPSVLGETLMHEHLVVDLRRPVDALRPGEGAPTTAEPLTLANLAEVRNGSPNADNDVIDDLDLVTEEVEAFARLGGGAVVDVTVAGIGRDPRALLELSRRTGLHVVMGGGFYTTTFHPRDFAERTDDELAAGIARDVVVGVDATDIRTGIIGEIAAENAPLVDAEWRSVRAAARASRITGAPMSFHHGGQGEEKLRVLDLCTEEGVPDDNIVMGHSGGLATDIGLAERVLARGVFVEFDFVASPGSPWGHLVLGSDHRVVAGIAELVKRGYADQLLLGHDICQKIQLKRYGGHGYDYITRHFLPALSDAGVPDDALRQIMVDNPARALAFAAPGD</sequence>
<comment type="caution">
    <text evidence="4">Lacks conserved residue(s) required for the propagation of feature annotation.</text>
</comment>
<dbReference type="SUPFAM" id="SSF51556">
    <property type="entry name" value="Metallo-dependent hydrolases"/>
    <property type="match status" value="1"/>
</dbReference>
<reference evidence="5 6" key="1">
    <citation type="submission" date="2019-07" db="EMBL/GenBank/DDBJ databases">
        <title>Full genome sequence of Humibacter sp. WJ7-1.</title>
        <authorList>
            <person name="Im W.-T."/>
        </authorList>
    </citation>
    <scope>NUCLEOTIDE SEQUENCE [LARGE SCALE GENOMIC DNA]</scope>
    <source>
        <strain evidence="5 6">WJ7-1</strain>
    </source>
</reference>
<dbReference type="OrthoDB" id="9795018at2"/>
<name>A0A5B8M2I3_9MICO</name>
<dbReference type="RefSeq" id="WP_146318801.1">
    <property type="nucleotide sequence ID" value="NZ_CP042305.1"/>
</dbReference>
<evidence type="ECO:0000256" key="3">
    <source>
        <dbReference type="PIRSR" id="PIRSR601559-52"/>
    </source>
</evidence>
<dbReference type="Pfam" id="PF02126">
    <property type="entry name" value="PTE"/>
    <property type="match status" value="1"/>
</dbReference>
<keyword evidence="2" id="KW-0378">Hydrolase</keyword>
<evidence type="ECO:0000313" key="6">
    <source>
        <dbReference type="Proteomes" id="UP000320216"/>
    </source>
</evidence>
<evidence type="ECO:0000256" key="4">
    <source>
        <dbReference type="PROSITE-ProRule" id="PRU00679"/>
    </source>
</evidence>
<proteinExistence type="inferred from homology"/>
<feature type="binding site" evidence="3">
    <location>
        <position position="181"/>
    </location>
    <ligand>
        <name>a divalent metal cation</name>
        <dbReference type="ChEBI" id="CHEBI:60240"/>
        <label>2</label>
    </ligand>
</feature>
<dbReference type="PROSITE" id="PS01322">
    <property type="entry name" value="PHOSPHOTRIESTERASE_1"/>
    <property type="match status" value="1"/>
</dbReference>
<evidence type="ECO:0000256" key="1">
    <source>
        <dbReference type="ARBA" id="ARBA00022723"/>
    </source>
</evidence>
<feature type="binding site" evidence="3">
    <location>
        <position position="181"/>
    </location>
    <ligand>
        <name>a divalent metal cation</name>
        <dbReference type="ChEBI" id="CHEBI:60240"/>
        <label>1</label>
    </ligand>
</feature>
<comment type="cofactor">
    <cofactor evidence="3">
        <name>a divalent metal cation</name>
        <dbReference type="ChEBI" id="CHEBI:60240"/>
    </cofactor>
    <text evidence="3">Binds 2 divalent metal cations per subunit.</text>
</comment>
<dbReference type="PROSITE" id="PS51347">
    <property type="entry name" value="PHOSPHOTRIESTERASE_2"/>
    <property type="match status" value="1"/>
</dbReference>
<dbReference type="EMBL" id="CP042305">
    <property type="protein sequence ID" value="QDZ14164.1"/>
    <property type="molecule type" value="Genomic_DNA"/>
</dbReference>
<dbReference type="KEGG" id="huw:FPZ11_04690"/>
<feature type="binding site" evidence="3">
    <location>
        <position position="39"/>
    </location>
    <ligand>
        <name>a divalent metal cation</name>
        <dbReference type="ChEBI" id="CHEBI:60240"/>
        <label>1</label>
    </ligand>
</feature>
<dbReference type="InterPro" id="IPR001559">
    <property type="entry name" value="Phosphotriesterase"/>
</dbReference>
<evidence type="ECO:0000256" key="2">
    <source>
        <dbReference type="ARBA" id="ARBA00022801"/>
    </source>
</evidence>
<feature type="binding site" evidence="3">
    <location>
        <position position="308"/>
    </location>
    <ligand>
        <name>a divalent metal cation</name>
        <dbReference type="ChEBI" id="CHEBI:60240"/>
        <label>1</label>
    </ligand>
</feature>
<dbReference type="AlphaFoldDB" id="A0A5B8M2I3"/>
<dbReference type="PANTHER" id="PTHR10819">
    <property type="entry name" value="PHOSPHOTRIESTERASE-RELATED"/>
    <property type="match status" value="1"/>
</dbReference>
<dbReference type="Proteomes" id="UP000320216">
    <property type="component" value="Chromosome"/>
</dbReference>
<dbReference type="GO" id="GO:0016788">
    <property type="term" value="F:hydrolase activity, acting on ester bonds"/>
    <property type="evidence" value="ECO:0007669"/>
    <property type="project" value="InterPro"/>
</dbReference>
<dbReference type="InterPro" id="IPR032466">
    <property type="entry name" value="Metal_Hydrolase"/>
</dbReference>
<dbReference type="GO" id="GO:0008270">
    <property type="term" value="F:zinc ion binding"/>
    <property type="evidence" value="ECO:0007669"/>
    <property type="project" value="InterPro"/>
</dbReference>
<evidence type="ECO:0000313" key="5">
    <source>
        <dbReference type="EMBL" id="QDZ14164.1"/>
    </source>
</evidence>
<keyword evidence="1 3" id="KW-0479">Metal-binding</keyword>
<accession>A0A5B8M2I3</accession>
<dbReference type="PANTHER" id="PTHR10819:SF3">
    <property type="entry name" value="PHOSPHOTRIESTERASE-RELATED PROTEIN"/>
    <property type="match status" value="1"/>
</dbReference>
<organism evidence="5 6">
    <name type="scientific">Humibacter ginsenosidimutans</name>
    <dbReference type="NCBI Taxonomy" id="2599293"/>
    <lineage>
        <taxon>Bacteria</taxon>
        <taxon>Bacillati</taxon>
        <taxon>Actinomycetota</taxon>
        <taxon>Actinomycetes</taxon>
        <taxon>Micrococcales</taxon>
        <taxon>Microbacteriaceae</taxon>
        <taxon>Humibacter</taxon>
    </lineage>
</organism>
<dbReference type="Gene3D" id="3.20.20.140">
    <property type="entry name" value="Metal-dependent hydrolases"/>
    <property type="match status" value="1"/>
</dbReference>
<dbReference type="InterPro" id="IPR017947">
    <property type="entry name" value="AryldialkylPase_Zn-BS"/>
</dbReference>
<comment type="similarity">
    <text evidence="4">Belongs to the metallo-dependent hydrolases superfamily. Phosphotriesterase family.</text>
</comment>
<feature type="binding site" evidence="3">
    <location>
        <position position="214"/>
    </location>
    <ligand>
        <name>a divalent metal cation</name>
        <dbReference type="ChEBI" id="CHEBI:60240"/>
        <label>2</label>
    </ligand>
</feature>
<feature type="binding site" evidence="3">
    <location>
        <position position="243"/>
    </location>
    <ligand>
        <name>a divalent metal cation</name>
        <dbReference type="ChEBI" id="CHEBI:60240"/>
        <label>2</label>
    </ligand>
</feature>
<feature type="binding site" evidence="3">
    <location>
        <position position="41"/>
    </location>
    <ligand>
        <name>a divalent metal cation</name>
        <dbReference type="ChEBI" id="CHEBI:60240"/>
        <label>1</label>
    </ligand>
</feature>
<gene>
    <name evidence="5" type="ORF">FPZ11_04690</name>
</gene>
<dbReference type="PIRSF" id="PIRSF016839">
    <property type="entry name" value="PhP"/>
    <property type="match status" value="1"/>
</dbReference>
<protein>
    <submittedName>
        <fullName evidence="5">Aryldialkylphosphatase</fullName>
    </submittedName>
</protein>
<keyword evidence="6" id="KW-1185">Reference proteome</keyword>